<dbReference type="EMBL" id="CM000880">
    <property type="protein sequence ID" value="KQK14752.1"/>
    <property type="molecule type" value="Genomic_DNA"/>
</dbReference>
<evidence type="ECO:0000256" key="3">
    <source>
        <dbReference type="ARBA" id="ARBA00023125"/>
    </source>
</evidence>
<dbReference type="GO" id="GO:0045893">
    <property type="term" value="P:positive regulation of DNA-templated transcription"/>
    <property type="evidence" value="ECO:0000318"/>
    <property type="project" value="GO_Central"/>
</dbReference>
<reference evidence="7" key="2">
    <citation type="submission" date="2017-06" db="EMBL/GenBank/DDBJ databases">
        <title>WGS assembly of Brachypodium distachyon.</title>
        <authorList>
            <consortium name="The International Brachypodium Initiative"/>
            <person name="Lucas S."/>
            <person name="Harmon-Smith M."/>
            <person name="Lail K."/>
            <person name="Tice H."/>
            <person name="Grimwood J."/>
            <person name="Bruce D."/>
            <person name="Barry K."/>
            <person name="Shu S."/>
            <person name="Lindquist E."/>
            <person name="Wang M."/>
            <person name="Pitluck S."/>
            <person name="Vogel J.P."/>
            <person name="Garvin D.F."/>
            <person name="Mockler T.C."/>
            <person name="Schmutz J."/>
            <person name="Rokhsar D."/>
            <person name="Bevan M.W."/>
        </authorList>
    </citation>
    <scope>NUCLEOTIDE SEQUENCE</scope>
    <source>
        <strain evidence="7">Bd21</strain>
    </source>
</reference>
<dbReference type="KEGG" id="bdi:100843821"/>
<dbReference type="PROSITE" id="PS50888">
    <property type="entry name" value="BHLH"/>
    <property type="match status" value="1"/>
</dbReference>
<dbReference type="RefSeq" id="XP_014752251.1">
    <property type="nucleotide sequence ID" value="XM_014896765.2"/>
</dbReference>
<evidence type="ECO:0000313" key="7">
    <source>
        <dbReference type="EMBL" id="KQK14752.1"/>
    </source>
</evidence>
<evidence type="ECO:0000256" key="4">
    <source>
        <dbReference type="ARBA" id="ARBA00023163"/>
    </source>
</evidence>
<dbReference type="SMR" id="I1GRC8"/>
<evidence type="ECO:0000313" key="8">
    <source>
        <dbReference type="EnsemblPlants" id="KQK14752"/>
    </source>
</evidence>
<feature type="domain" description="BHLH" evidence="6">
    <location>
        <begin position="1"/>
        <end position="49"/>
    </location>
</feature>
<dbReference type="PANTHER" id="PTHR46684">
    <property type="entry name" value="TRANSCRIPTION FACTOR FAMA"/>
    <property type="match status" value="1"/>
</dbReference>
<proteinExistence type="inferred from homology"/>
<dbReference type="Pfam" id="PF00010">
    <property type="entry name" value="HLH"/>
    <property type="match status" value="1"/>
</dbReference>
<keyword evidence="2" id="KW-0805">Transcription regulation</keyword>
<feature type="compositionally biased region" description="Low complexity" evidence="5">
    <location>
        <begin position="72"/>
        <end position="104"/>
    </location>
</feature>
<dbReference type="STRING" id="15368.I1GRC8"/>
<dbReference type="GO" id="GO:0003700">
    <property type="term" value="F:DNA-binding transcription factor activity"/>
    <property type="evidence" value="ECO:0007669"/>
    <property type="project" value="InterPro"/>
</dbReference>
<dbReference type="OMA" id="LMYSAMP"/>
<comment type="similarity">
    <text evidence="1">Belongs to the bHLH protein family.</text>
</comment>
<dbReference type="Gramene" id="KQK14752">
    <property type="protein sequence ID" value="KQK14752"/>
    <property type="gene ID" value="BRADI_1g18400v3"/>
</dbReference>
<dbReference type="InterPro" id="IPR044283">
    <property type="entry name" value="FAMA/SPEECHLESS/MUTE-like"/>
</dbReference>
<dbReference type="SMART" id="SM00353">
    <property type="entry name" value="HLH"/>
    <property type="match status" value="1"/>
</dbReference>
<keyword evidence="9" id="KW-1185">Reference proteome</keyword>
<dbReference type="OrthoDB" id="675169at2759"/>
<dbReference type="GO" id="GO:0046983">
    <property type="term" value="F:protein dimerization activity"/>
    <property type="evidence" value="ECO:0007669"/>
    <property type="project" value="InterPro"/>
</dbReference>
<dbReference type="PANTHER" id="PTHR46684:SF1">
    <property type="entry name" value="TRANSCRIPTION FACTOR MUTE"/>
    <property type="match status" value="1"/>
</dbReference>
<dbReference type="GO" id="GO:0010374">
    <property type="term" value="P:stomatal complex development"/>
    <property type="evidence" value="ECO:0000318"/>
    <property type="project" value="GO_Central"/>
</dbReference>
<evidence type="ECO:0000313" key="9">
    <source>
        <dbReference type="Proteomes" id="UP000008810"/>
    </source>
</evidence>
<dbReference type="GO" id="GO:0005634">
    <property type="term" value="C:nucleus"/>
    <property type="evidence" value="ECO:0000318"/>
    <property type="project" value="GO_Central"/>
</dbReference>
<dbReference type="GeneID" id="100843821"/>
<keyword evidence="4" id="KW-0804">Transcription</keyword>
<organism evidence="8">
    <name type="scientific">Brachypodium distachyon</name>
    <name type="common">Purple false brome</name>
    <name type="synonym">Trachynia distachya</name>
    <dbReference type="NCBI Taxonomy" id="15368"/>
    <lineage>
        <taxon>Eukaryota</taxon>
        <taxon>Viridiplantae</taxon>
        <taxon>Streptophyta</taxon>
        <taxon>Embryophyta</taxon>
        <taxon>Tracheophyta</taxon>
        <taxon>Spermatophyta</taxon>
        <taxon>Magnoliopsida</taxon>
        <taxon>Liliopsida</taxon>
        <taxon>Poales</taxon>
        <taxon>Poaceae</taxon>
        <taxon>BOP clade</taxon>
        <taxon>Pooideae</taxon>
        <taxon>Stipodae</taxon>
        <taxon>Brachypodieae</taxon>
        <taxon>Brachypodium</taxon>
    </lineage>
</organism>
<evidence type="ECO:0000256" key="5">
    <source>
        <dbReference type="SAM" id="MobiDB-lite"/>
    </source>
</evidence>
<dbReference type="Proteomes" id="UP000008810">
    <property type="component" value="Chromosome 1"/>
</dbReference>
<dbReference type="InterPro" id="IPR036638">
    <property type="entry name" value="HLH_DNA-bd_sf"/>
</dbReference>
<sequence>MSHIAVERNRRRQMNEHLKTLRSLTPALYVKRGDQASIIGGAVDFIRELHVLLEALQANKRRRLNNNLHPCSTPTTPSPRSLPTNNTNSSSPGSGGSSSAASNTGSGGGVNKEKARELAACCSSAAAEVEARISGANLLLRTLSGRAPPGQAAKMVGLLQALHLEVLHLNISTLEDTVLHSFVLQIGLECQLSVEDLAFEVHQTFCCDYQQEDHHGQQQLLLELPIAGTVHGDIMIN</sequence>
<dbReference type="EnsemblPlants" id="KQK14752">
    <property type="protein sequence ID" value="KQK14752"/>
    <property type="gene ID" value="BRADI_1g18400v3"/>
</dbReference>
<gene>
    <name evidence="8" type="primary">LOC100843821</name>
    <name evidence="7" type="ORF">BRADI_1g18400v3</name>
</gene>
<dbReference type="eggNOG" id="ENOG502QPVA">
    <property type="taxonomic scope" value="Eukaryota"/>
</dbReference>
<reference evidence="7 8" key="1">
    <citation type="journal article" date="2010" name="Nature">
        <title>Genome sequencing and analysis of the model grass Brachypodium distachyon.</title>
        <authorList>
            <consortium name="International Brachypodium Initiative"/>
        </authorList>
    </citation>
    <scope>NUCLEOTIDE SEQUENCE [LARGE SCALE GENOMIC DNA]</scope>
    <source>
        <strain evidence="7">Bd21</strain>
        <strain evidence="8">cv. Bd21</strain>
    </source>
</reference>
<reference evidence="8" key="3">
    <citation type="submission" date="2018-08" db="UniProtKB">
        <authorList>
            <consortium name="EnsemblPlants"/>
        </authorList>
    </citation>
    <scope>IDENTIFICATION</scope>
    <source>
        <strain evidence="8">cv. Bd21</strain>
    </source>
</reference>
<name>I1GRC8_BRADI</name>
<dbReference type="Gene3D" id="4.10.280.10">
    <property type="entry name" value="Helix-loop-helix DNA-binding domain"/>
    <property type="match status" value="1"/>
</dbReference>
<evidence type="ECO:0000256" key="2">
    <source>
        <dbReference type="ARBA" id="ARBA00023015"/>
    </source>
</evidence>
<protein>
    <recommendedName>
        <fullName evidence="6">BHLH domain-containing protein</fullName>
    </recommendedName>
</protein>
<keyword evidence="3" id="KW-0238">DNA-binding</keyword>
<evidence type="ECO:0000256" key="1">
    <source>
        <dbReference type="ARBA" id="ARBA00005510"/>
    </source>
</evidence>
<evidence type="ECO:0000259" key="6">
    <source>
        <dbReference type="PROSITE" id="PS50888"/>
    </source>
</evidence>
<accession>I1GRC8</accession>
<dbReference type="GO" id="GO:0003677">
    <property type="term" value="F:DNA binding"/>
    <property type="evidence" value="ECO:0007669"/>
    <property type="project" value="UniProtKB-KW"/>
</dbReference>
<feature type="region of interest" description="Disordered" evidence="5">
    <location>
        <begin position="64"/>
        <end position="110"/>
    </location>
</feature>
<dbReference type="HOGENOM" id="CLU_044652_4_1_1"/>
<dbReference type="SUPFAM" id="SSF47459">
    <property type="entry name" value="HLH, helix-loop-helix DNA-binding domain"/>
    <property type="match status" value="1"/>
</dbReference>
<dbReference type="AlphaFoldDB" id="I1GRC8"/>
<dbReference type="InterPro" id="IPR011598">
    <property type="entry name" value="bHLH_dom"/>
</dbReference>
<dbReference type="GO" id="GO:0010052">
    <property type="term" value="P:guard cell differentiation"/>
    <property type="evidence" value="ECO:0007669"/>
    <property type="project" value="InterPro"/>
</dbReference>